<dbReference type="Gene3D" id="3.60.10.10">
    <property type="entry name" value="Endonuclease/exonuclease/phosphatase"/>
    <property type="match status" value="1"/>
</dbReference>
<proteinExistence type="predicted"/>
<sequence>MWDKRMLEKVDTLIGTFSVSCCWKSLSDGFEGACSRIYGPNLDGLRSVLWGELVDVRQHWNVPWCAIGDFNVVRFPSKRLGCMSFSPAMMEFSDWIDQLNLVDLPLVGGTYTWSNRATPPMSHIDSALPGVLGRVKYLSSSKICGLRQMGLWIEFKGGCTFIGSPSYVLANKLKALKEDLKIWNREVFGDFRSKKKCLMGEIVILDEKEGFGGLSPAEHLHRDELKSEMAKRNYIGGLEMEGVFSEEEDEMRDNVVQFYESLYSESEEWRPQIDGLPFSSIGEAKKLLLERRFEKEEIVQVLKDLQGDKAPGPDGFTIAFFQKCWQVVERDILDFFEEVYTHCGHQMLDSVLIVNECLDSHIKSTTLGIICKLDIEKAYDHVHWGSLLYLLSRMGFGSMEMLSRLFKKTEEGGFIRGFQVRFAIWEDFGVSHLLFADDTIIFYDACPEQLAYIRRVLTCFEVVTGLRVNMSKSEMVPIGDVDNISSLADILSSYWGFANDLHWDAFGSFFQGCRVWNPIIEKVERRLARWKKLYFSRGGRLTLLKSTLSSLPTYFMSLFRILVSVAKRIERLQRNFLWGGMREETKIHLVNWDRVCTPIDQGGLGVQDLISFNKVLLGKWLWRFGVEESKLCRCVFVVKYGVEGGGWRTKPIRRSHGCSIWKGIMASWDDFSTYINFDAGHGNRVRFWHDRWCGSRSFKEMFPLLYECSRDRDGLIDSLYTQSTGGMAGISVLEGLLMIGKLMM</sequence>
<gene>
    <name evidence="1" type="ORF">FSB_LOCUS57977</name>
</gene>
<accession>A0A2N9J0H1</accession>
<evidence type="ECO:0000313" key="1">
    <source>
        <dbReference type="EMBL" id="SPD30095.1"/>
    </source>
</evidence>
<name>A0A2N9J0H1_FAGSY</name>
<dbReference type="InterPro" id="IPR036691">
    <property type="entry name" value="Endo/exonu/phosph_ase_sf"/>
</dbReference>
<dbReference type="PANTHER" id="PTHR33116">
    <property type="entry name" value="REVERSE TRANSCRIPTASE ZINC-BINDING DOMAIN-CONTAINING PROTEIN-RELATED-RELATED"/>
    <property type="match status" value="1"/>
</dbReference>
<dbReference type="AlphaFoldDB" id="A0A2N9J0H1"/>
<evidence type="ECO:0008006" key="2">
    <source>
        <dbReference type="Google" id="ProtNLM"/>
    </source>
</evidence>
<dbReference type="EMBL" id="OIVN01006301">
    <property type="protein sequence ID" value="SPD30095.1"/>
    <property type="molecule type" value="Genomic_DNA"/>
</dbReference>
<dbReference type="PANTHER" id="PTHR33116:SF78">
    <property type="entry name" value="OS12G0587133 PROTEIN"/>
    <property type="match status" value="1"/>
</dbReference>
<dbReference type="SUPFAM" id="SSF56219">
    <property type="entry name" value="DNase I-like"/>
    <property type="match status" value="1"/>
</dbReference>
<protein>
    <recommendedName>
        <fullName evidence="2">Reverse transcriptase domain-containing protein</fullName>
    </recommendedName>
</protein>
<reference evidence="1" key="1">
    <citation type="submission" date="2018-02" db="EMBL/GenBank/DDBJ databases">
        <authorList>
            <person name="Cohen D.B."/>
            <person name="Kent A.D."/>
        </authorList>
    </citation>
    <scope>NUCLEOTIDE SEQUENCE</scope>
</reference>
<organism evidence="1">
    <name type="scientific">Fagus sylvatica</name>
    <name type="common">Beechnut</name>
    <dbReference type="NCBI Taxonomy" id="28930"/>
    <lineage>
        <taxon>Eukaryota</taxon>
        <taxon>Viridiplantae</taxon>
        <taxon>Streptophyta</taxon>
        <taxon>Embryophyta</taxon>
        <taxon>Tracheophyta</taxon>
        <taxon>Spermatophyta</taxon>
        <taxon>Magnoliopsida</taxon>
        <taxon>eudicotyledons</taxon>
        <taxon>Gunneridae</taxon>
        <taxon>Pentapetalae</taxon>
        <taxon>rosids</taxon>
        <taxon>fabids</taxon>
        <taxon>Fagales</taxon>
        <taxon>Fagaceae</taxon>
        <taxon>Fagus</taxon>
    </lineage>
</organism>